<evidence type="ECO:0000313" key="1">
    <source>
        <dbReference type="EMBL" id="KAH3870452.1"/>
    </source>
</evidence>
<reference evidence="1" key="2">
    <citation type="submission" date="2020-11" db="EMBL/GenBank/DDBJ databases">
        <authorList>
            <person name="McCartney M.A."/>
            <person name="Auch B."/>
            <person name="Kono T."/>
            <person name="Mallez S."/>
            <person name="Becker A."/>
            <person name="Gohl D.M."/>
            <person name="Silverstein K.A.T."/>
            <person name="Koren S."/>
            <person name="Bechman K.B."/>
            <person name="Herman A."/>
            <person name="Abrahante J.E."/>
            <person name="Garbe J."/>
        </authorList>
    </citation>
    <scope>NUCLEOTIDE SEQUENCE</scope>
    <source>
        <strain evidence="1">Duluth1</strain>
        <tissue evidence="1">Whole animal</tissue>
    </source>
</reference>
<accession>A0A9D4RL60</accession>
<proteinExistence type="predicted"/>
<comment type="caution">
    <text evidence="1">The sequence shown here is derived from an EMBL/GenBank/DDBJ whole genome shotgun (WGS) entry which is preliminary data.</text>
</comment>
<dbReference type="AlphaFoldDB" id="A0A9D4RL60"/>
<dbReference type="EMBL" id="JAIWYP010000002">
    <property type="protein sequence ID" value="KAH3870452.1"/>
    <property type="molecule type" value="Genomic_DNA"/>
</dbReference>
<keyword evidence="2" id="KW-1185">Reference proteome</keyword>
<sequence length="92" mass="9856">MYDTLNGTSRAVTNNNIREPYCACVGPNDTVLLCSKNKHAIAHLSVDGEVLGTYPVDLKLPHSLCVSKDGTKLAVSNSASGAGKLQLYNHRQ</sequence>
<reference evidence="1" key="1">
    <citation type="journal article" date="2019" name="bioRxiv">
        <title>The Genome of the Zebra Mussel, Dreissena polymorpha: A Resource for Invasive Species Research.</title>
        <authorList>
            <person name="McCartney M.A."/>
            <person name="Auch B."/>
            <person name="Kono T."/>
            <person name="Mallez S."/>
            <person name="Zhang Y."/>
            <person name="Obille A."/>
            <person name="Becker A."/>
            <person name="Abrahante J.E."/>
            <person name="Garbe J."/>
            <person name="Badalamenti J.P."/>
            <person name="Herman A."/>
            <person name="Mangelson H."/>
            <person name="Liachko I."/>
            <person name="Sullivan S."/>
            <person name="Sone E.D."/>
            <person name="Koren S."/>
            <person name="Silverstein K.A.T."/>
            <person name="Beckman K.B."/>
            <person name="Gohl D.M."/>
        </authorList>
    </citation>
    <scope>NUCLEOTIDE SEQUENCE</scope>
    <source>
        <strain evidence="1">Duluth1</strain>
        <tissue evidence="1">Whole animal</tissue>
    </source>
</reference>
<organism evidence="1 2">
    <name type="scientific">Dreissena polymorpha</name>
    <name type="common">Zebra mussel</name>
    <name type="synonym">Mytilus polymorpha</name>
    <dbReference type="NCBI Taxonomy" id="45954"/>
    <lineage>
        <taxon>Eukaryota</taxon>
        <taxon>Metazoa</taxon>
        <taxon>Spiralia</taxon>
        <taxon>Lophotrochozoa</taxon>
        <taxon>Mollusca</taxon>
        <taxon>Bivalvia</taxon>
        <taxon>Autobranchia</taxon>
        <taxon>Heteroconchia</taxon>
        <taxon>Euheterodonta</taxon>
        <taxon>Imparidentia</taxon>
        <taxon>Neoheterodontei</taxon>
        <taxon>Myida</taxon>
        <taxon>Dreissenoidea</taxon>
        <taxon>Dreissenidae</taxon>
        <taxon>Dreissena</taxon>
    </lineage>
</organism>
<gene>
    <name evidence="1" type="ORF">DPMN_033640</name>
</gene>
<protein>
    <submittedName>
        <fullName evidence="1">Uncharacterized protein</fullName>
    </submittedName>
</protein>
<evidence type="ECO:0000313" key="2">
    <source>
        <dbReference type="Proteomes" id="UP000828390"/>
    </source>
</evidence>
<dbReference type="SUPFAM" id="SSF63829">
    <property type="entry name" value="Calcium-dependent phosphotriesterase"/>
    <property type="match status" value="1"/>
</dbReference>
<dbReference type="Proteomes" id="UP000828390">
    <property type="component" value="Unassembled WGS sequence"/>
</dbReference>
<name>A0A9D4RL60_DREPO</name>